<protein>
    <submittedName>
        <fullName evidence="2">L-ascorbate oxidase</fullName>
    </submittedName>
</protein>
<dbReference type="Proteomes" id="UP000762676">
    <property type="component" value="Unassembled WGS sequence"/>
</dbReference>
<dbReference type="EMBL" id="BMAT01001098">
    <property type="protein sequence ID" value="GFR79619.1"/>
    <property type="molecule type" value="Genomic_DNA"/>
</dbReference>
<feature type="signal peptide" evidence="1">
    <location>
        <begin position="1"/>
        <end position="26"/>
    </location>
</feature>
<evidence type="ECO:0000313" key="2">
    <source>
        <dbReference type="EMBL" id="GFR79619.1"/>
    </source>
</evidence>
<feature type="chain" id="PRO_5043932439" evidence="1">
    <location>
        <begin position="27"/>
        <end position="131"/>
    </location>
</feature>
<organism evidence="2 3">
    <name type="scientific">Elysia marginata</name>
    <dbReference type="NCBI Taxonomy" id="1093978"/>
    <lineage>
        <taxon>Eukaryota</taxon>
        <taxon>Metazoa</taxon>
        <taxon>Spiralia</taxon>
        <taxon>Lophotrochozoa</taxon>
        <taxon>Mollusca</taxon>
        <taxon>Gastropoda</taxon>
        <taxon>Heterobranchia</taxon>
        <taxon>Euthyneura</taxon>
        <taxon>Panpulmonata</taxon>
        <taxon>Sacoglossa</taxon>
        <taxon>Placobranchoidea</taxon>
        <taxon>Plakobranchidae</taxon>
        <taxon>Elysia</taxon>
    </lineage>
</organism>
<keyword evidence="1" id="KW-0732">Signal</keyword>
<proteinExistence type="predicted"/>
<evidence type="ECO:0000313" key="3">
    <source>
        <dbReference type="Proteomes" id="UP000762676"/>
    </source>
</evidence>
<evidence type="ECO:0000256" key="1">
    <source>
        <dbReference type="SAM" id="SignalP"/>
    </source>
</evidence>
<sequence length="131" mass="14526">MVTGRLGYHVTTVSLALCVGFSVTWAERGQKNPYDIQDYRDHACVRSCQEGEKPMTCRYYFLVEHYTTLSAACYDCHKNRTDCLLPQCVPGAGLQRPVLTVNRMIPGPAIHEAVGECFQVLPGSDDKLAVA</sequence>
<gene>
    <name evidence="2" type="ORF">ElyMa_000560300</name>
</gene>
<comment type="caution">
    <text evidence="2">The sequence shown here is derived from an EMBL/GenBank/DDBJ whole genome shotgun (WGS) entry which is preliminary data.</text>
</comment>
<reference evidence="2 3" key="1">
    <citation type="journal article" date="2021" name="Elife">
        <title>Chloroplast acquisition without the gene transfer in kleptoplastic sea slugs, Plakobranchus ocellatus.</title>
        <authorList>
            <person name="Maeda T."/>
            <person name="Takahashi S."/>
            <person name="Yoshida T."/>
            <person name="Shimamura S."/>
            <person name="Takaki Y."/>
            <person name="Nagai Y."/>
            <person name="Toyoda A."/>
            <person name="Suzuki Y."/>
            <person name="Arimoto A."/>
            <person name="Ishii H."/>
            <person name="Satoh N."/>
            <person name="Nishiyama T."/>
            <person name="Hasebe M."/>
            <person name="Maruyama T."/>
            <person name="Minagawa J."/>
            <person name="Obokata J."/>
            <person name="Shigenobu S."/>
        </authorList>
    </citation>
    <scope>NUCLEOTIDE SEQUENCE [LARGE SCALE GENOMIC DNA]</scope>
</reference>
<keyword evidence="3" id="KW-1185">Reference proteome</keyword>
<name>A0AAV4G286_9GAST</name>
<accession>A0AAV4G286</accession>
<dbReference type="AlphaFoldDB" id="A0AAV4G286"/>